<keyword evidence="1" id="KW-0229">DNA integration</keyword>
<evidence type="ECO:0000256" key="5">
    <source>
        <dbReference type="PROSITE-ProRule" id="PRU10137"/>
    </source>
</evidence>
<dbReference type="InterPro" id="IPR006119">
    <property type="entry name" value="Resolv_N"/>
</dbReference>
<dbReference type="InterPro" id="IPR036162">
    <property type="entry name" value="Resolvase-like_N_sf"/>
</dbReference>
<dbReference type="GO" id="GO:0000150">
    <property type="term" value="F:DNA strand exchange activity"/>
    <property type="evidence" value="ECO:0007669"/>
    <property type="project" value="InterPro"/>
</dbReference>
<dbReference type="InterPro" id="IPR050639">
    <property type="entry name" value="SSR_resolvase"/>
</dbReference>
<dbReference type="InterPro" id="IPR006118">
    <property type="entry name" value="Recombinase_CS"/>
</dbReference>
<reference evidence="9 10" key="1">
    <citation type="journal article" date="2019" name="Nat. Med.">
        <title>A library of human gut bacterial isolates paired with longitudinal multiomics data enables mechanistic microbiome research.</title>
        <authorList>
            <person name="Poyet M."/>
            <person name="Groussin M."/>
            <person name="Gibbons S.M."/>
            <person name="Avila-Pacheco J."/>
            <person name="Jiang X."/>
            <person name="Kearney S.M."/>
            <person name="Perrotta A.R."/>
            <person name="Berdy B."/>
            <person name="Zhao S."/>
            <person name="Lieberman T.D."/>
            <person name="Swanson P.K."/>
            <person name="Smith M."/>
            <person name="Roesemann S."/>
            <person name="Alexander J.E."/>
            <person name="Rich S.A."/>
            <person name="Livny J."/>
            <person name="Vlamakis H."/>
            <person name="Clish C."/>
            <person name="Bullock K."/>
            <person name="Deik A."/>
            <person name="Scott J."/>
            <person name="Pierce K.A."/>
            <person name="Xavier R.J."/>
            <person name="Alm E.J."/>
        </authorList>
    </citation>
    <scope>NUCLEOTIDE SEQUENCE [LARGE SCALE GENOMIC DNA]</scope>
    <source>
        <strain evidence="9 10">BIOML-A198</strain>
    </source>
</reference>
<evidence type="ECO:0000256" key="4">
    <source>
        <dbReference type="PIRSR" id="PIRSR606118-50"/>
    </source>
</evidence>
<evidence type="ECO:0000256" key="1">
    <source>
        <dbReference type="ARBA" id="ARBA00022908"/>
    </source>
</evidence>
<feature type="active site" description="O-(5'-phospho-DNA)-serine intermediate" evidence="4 5">
    <location>
        <position position="10"/>
    </location>
</feature>
<dbReference type="GO" id="GO:0003677">
    <property type="term" value="F:DNA binding"/>
    <property type="evidence" value="ECO:0007669"/>
    <property type="project" value="UniProtKB-KW"/>
</dbReference>
<dbReference type="InterPro" id="IPR025827">
    <property type="entry name" value="Zn_ribbon_recom_dom"/>
</dbReference>
<dbReference type="PANTHER" id="PTHR30461:SF23">
    <property type="entry name" value="DNA RECOMBINASE-RELATED"/>
    <property type="match status" value="1"/>
</dbReference>
<feature type="non-terminal residue" evidence="9">
    <location>
        <position position="418"/>
    </location>
</feature>
<evidence type="ECO:0000313" key="10">
    <source>
        <dbReference type="Proteomes" id="UP000487649"/>
    </source>
</evidence>
<dbReference type="Pfam" id="PF13408">
    <property type="entry name" value="Zn_ribbon_recom"/>
    <property type="match status" value="1"/>
</dbReference>
<dbReference type="Pfam" id="PF00239">
    <property type="entry name" value="Resolvase"/>
    <property type="match status" value="1"/>
</dbReference>
<evidence type="ECO:0000256" key="3">
    <source>
        <dbReference type="ARBA" id="ARBA00023172"/>
    </source>
</evidence>
<dbReference type="Pfam" id="PF07508">
    <property type="entry name" value="Recombinase"/>
    <property type="match status" value="1"/>
</dbReference>
<feature type="domain" description="Resolvase/invertase-type recombinase catalytic" evidence="7">
    <location>
        <begin position="2"/>
        <end position="149"/>
    </location>
</feature>
<keyword evidence="2" id="KW-0238">DNA-binding</keyword>
<dbReference type="InterPro" id="IPR038109">
    <property type="entry name" value="DNA_bind_recomb_sf"/>
</dbReference>
<evidence type="ECO:0000256" key="2">
    <source>
        <dbReference type="ARBA" id="ARBA00023125"/>
    </source>
</evidence>
<dbReference type="PANTHER" id="PTHR30461">
    <property type="entry name" value="DNA-INVERTASE FROM LAMBDOID PROPHAGE"/>
    <property type="match status" value="1"/>
</dbReference>
<proteinExistence type="predicted"/>
<dbReference type="Proteomes" id="UP000487649">
    <property type="component" value="Unassembled WGS sequence"/>
</dbReference>
<accession>A0A9X4XG52</accession>
<sequence>MKVALYARVSTEQQIENYSIPLQIERIKGYCISRGWDQIEEYIDAGYTGSNINRPALAKLQQDIKSGLIDVAIVYRLDRLSRSQRDTLFLIEDVFLPNNVEFISISETIDTSTPFGRAMVGVLSVFAQLERETITERLRSGRYKMVKEEGLWSGGADASPYGYTRLDRGVLVVNEEERKHIIRIFEEYVKLKSYIKVQDKLLEEGFPLLRPQRIVNLLKNRLYIGEVSFAGQWFPGTHEPIISKELFEEAQRIKEKYKGINFGKIKNNSLRQKVVCGCCGENYVSYGHTDKLADGSKVRYYYMICRRRKMPRYYPSKCFNKTWKREDLESWLFDKILGLNNKKNLKVRKNKKIDFQKDFLEIDKKIKKVLDLYVDGVIDKTRLDEKINELNKQKNELIKQRENRSNRDELIAKLFENK</sequence>
<dbReference type="PROSITE" id="PS00397">
    <property type="entry name" value="RECOMBINASES_1"/>
    <property type="match status" value="1"/>
</dbReference>
<dbReference type="PROSITE" id="PS51736">
    <property type="entry name" value="RECOMBINASES_3"/>
    <property type="match status" value="1"/>
</dbReference>
<dbReference type="SMART" id="SM00857">
    <property type="entry name" value="Resolvase"/>
    <property type="match status" value="1"/>
</dbReference>
<evidence type="ECO:0000313" key="9">
    <source>
        <dbReference type="EMBL" id="MTK22838.1"/>
    </source>
</evidence>
<keyword evidence="6" id="KW-0175">Coiled coil</keyword>
<dbReference type="InterPro" id="IPR011109">
    <property type="entry name" value="DNA_bind_recombinase_dom"/>
</dbReference>
<dbReference type="AlphaFoldDB" id="A0A9X4XG52"/>
<evidence type="ECO:0000259" key="8">
    <source>
        <dbReference type="PROSITE" id="PS51737"/>
    </source>
</evidence>
<feature type="coiled-coil region" evidence="6">
    <location>
        <begin position="380"/>
        <end position="407"/>
    </location>
</feature>
<comment type="caution">
    <text evidence="9">The sequence shown here is derived from an EMBL/GenBank/DDBJ whole genome shotgun (WGS) entry which is preliminary data.</text>
</comment>
<keyword evidence="3" id="KW-0233">DNA recombination</keyword>
<dbReference type="PROSITE" id="PS51737">
    <property type="entry name" value="RECOMBINASE_DNA_BIND"/>
    <property type="match status" value="1"/>
</dbReference>
<dbReference type="EMBL" id="WMQE01000066">
    <property type="protein sequence ID" value="MTK22838.1"/>
    <property type="molecule type" value="Genomic_DNA"/>
</dbReference>
<protein>
    <submittedName>
        <fullName evidence="9">Recombinase family protein</fullName>
    </submittedName>
</protein>
<dbReference type="CDD" id="cd00338">
    <property type="entry name" value="Ser_Recombinase"/>
    <property type="match status" value="1"/>
</dbReference>
<evidence type="ECO:0000256" key="6">
    <source>
        <dbReference type="SAM" id="Coils"/>
    </source>
</evidence>
<gene>
    <name evidence="9" type="ORF">GMA92_15700</name>
</gene>
<organism evidence="9 10">
    <name type="scientific">Turicibacter sanguinis</name>
    <dbReference type="NCBI Taxonomy" id="154288"/>
    <lineage>
        <taxon>Bacteria</taxon>
        <taxon>Bacillati</taxon>
        <taxon>Bacillota</taxon>
        <taxon>Erysipelotrichia</taxon>
        <taxon>Erysipelotrichales</taxon>
        <taxon>Turicibacteraceae</taxon>
        <taxon>Turicibacter</taxon>
    </lineage>
</organism>
<dbReference type="GO" id="GO:0015074">
    <property type="term" value="P:DNA integration"/>
    <property type="evidence" value="ECO:0007669"/>
    <property type="project" value="UniProtKB-KW"/>
</dbReference>
<dbReference type="Gene3D" id="3.90.1750.20">
    <property type="entry name" value="Putative Large Serine Recombinase, Chain B, Domain 2"/>
    <property type="match status" value="1"/>
</dbReference>
<name>A0A9X4XG52_9FIRM</name>
<evidence type="ECO:0000259" key="7">
    <source>
        <dbReference type="PROSITE" id="PS51736"/>
    </source>
</evidence>
<dbReference type="SUPFAM" id="SSF53041">
    <property type="entry name" value="Resolvase-like"/>
    <property type="match status" value="1"/>
</dbReference>
<dbReference type="Gene3D" id="3.40.50.1390">
    <property type="entry name" value="Resolvase, N-terminal catalytic domain"/>
    <property type="match status" value="1"/>
</dbReference>
<feature type="domain" description="Recombinase" evidence="8">
    <location>
        <begin position="160"/>
        <end position="260"/>
    </location>
</feature>